<feature type="transmembrane region" description="Helical" evidence="1">
    <location>
        <begin position="175"/>
        <end position="196"/>
    </location>
</feature>
<sequence>MKFYLLGILSGLIFYFPIGVVGLYIYDRAIHKGLGYSILLAFFTSFLDGLYVAIVFYGISPFAINPKLRVPLQIFAILLLVFVLFFNKKFKFIIKERNKKFFDFLFILSNYLFNPSLPIFLINFTVFMIGKFHELSKIKYQFLFSFGITSGSFFILVTMIYFINRYKSSEKAKRVLIYLRNIFAFIIIGSLLIDILKNFIK</sequence>
<dbReference type="KEGG" id="ddf:DEFDS_0607"/>
<dbReference type="RefSeq" id="WP_013007337.1">
    <property type="nucleotide sequence ID" value="NC_013939.1"/>
</dbReference>
<gene>
    <name evidence="2" type="ordered locus">DEFDS_0607</name>
</gene>
<dbReference type="AlphaFoldDB" id="D3PBW6"/>
<feature type="transmembrane region" description="Helical" evidence="1">
    <location>
        <begin position="70"/>
        <end position="87"/>
    </location>
</feature>
<organism evidence="2 3">
    <name type="scientific">Deferribacter desulfuricans (strain DSM 14783 / JCM 11476 / NBRC 101012 / SSM1)</name>
    <dbReference type="NCBI Taxonomy" id="639282"/>
    <lineage>
        <taxon>Bacteria</taxon>
        <taxon>Pseudomonadati</taxon>
        <taxon>Deferribacterota</taxon>
        <taxon>Deferribacteres</taxon>
        <taxon>Deferribacterales</taxon>
        <taxon>Deferribacteraceae</taxon>
        <taxon>Deferribacter</taxon>
    </lineage>
</organism>
<feature type="transmembrane region" description="Helical" evidence="1">
    <location>
        <begin position="108"/>
        <end position="130"/>
    </location>
</feature>
<evidence type="ECO:0000313" key="3">
    <source>
        <dbReference type="Proteomes" id="UP000001520"/>
    </source>
</evidence>
<proteinExistence type="predicted"/>
<accession>D3PBW6</accession>
<reference evidence="2 3" key="1">
    <citation type="journal article" date="2010" name="DNA Res.">
        <title>Bacterial lifestyle in a deep-sea hydrothermal vent chimney revealed by the genome sequence of the thermophilic bacterium Deferribacter desulfuricans SSM1.</title>
        <authorList>
            <person name="Takaki Y."/>
            <person name="Shimamura S."/>
            <person name="Nakagawa S."/>
            <person name="Fukuhara Y."/>
            <person name="Horikawa H."/>
            <person name="Ankai A."/>
            <person name="Harada T."/>
            <person name="Hosoyama A."/>
            <person name="Oguchi A."/>
            <person name="Fukui S."/>
            <person name="Fujita N."/>
            <person name="Takami H."/>
            <person name="Takai K."/>
        </authorList>
    </citation>
    <scope>NUCLEOTIDE SEQUENCE [LARGE SCALE GENOMIC DNA]</scope>
    <source>
        <strain evidence="3">DSM 14783 / JCM 11476 / NBRC 101012 / SSM1</strain>
    </source>
</reference>
<feature type="transmembrane region" description="Helical" evidence="1">
    <location>
        <begin position="142"/>
        <end position="163"/>
    </location>
</feature>
<keyword evidence="1" id="KW-0472">Membrane</keyword>
<dbReference type="STRING" id="639282.DEFDS_0607"/>
<evidence type="ECO:0008006" key="4">
    <source>
        <dbReference type="Google" id="ProtNLM"/>
    </source>
</evidence>
<dbReference type="EMBL" id="AP011529">
    <property type="protein sequence ID" value="BAI80089.1"/>
    <property type="molecule type" value="Genomic_DNA"/>
</dbReference>
<name>D3PBW6_DEFDS</name>
<protein>
    <recommendedName>
        <fullName evidence="4">Lysine transporter LysE</fullName>
    </recommendedName>
</protein>
<dbReference type="HOGENOM" id="CLU_1358581_0_0_0"/>
<evidence type="ECO:0000313" key="2">
    <source>
        <dbReference type="EMBL" id="BAI80089.1"/>
    </source>
</evidence>
<dbReference type="OrthoDB" id="7874789at2"/>
<keyword evidence="1" id="KW-0812">Transmembrane</keyword>
<feature type="transmembrane region" description="Helical" evidence="1">
    <location>
        <begin position="38"/>
        <end position="64"/>
    </location>
</feature>
<feature type="transmembrane region" description="Helical" evidence="1">
    <location>
        <begin position="6"/>
        <end position="26"/>
    </location>
</feature>
<dbReference type="Proteomes" id="UP000001520">
    <property type="component" value="Chromosome"/>
</dbReference>
<evidence type="ECO:0000256" key="1">
    <source>
        <dbReference type="SAM" id="Phobius"/>
    </source>
</evidence>
<keyword evidence="3" id="KW-1185">Reference proteome</keyword>
<keyword evidence="1" id="KW-1133">Transmembrane helix</keyword>